<feature type="signal peptide" evidence="3">
    <location>
        <begin position="1"/>
        <end position="19"/>
    </location>
</feature>
<evidence type="ECO:0000259" key="4">
    <source>
        <dbReference type="Pfam" id="PF07859"/>
    </source>
</evidence>
<dbReference type="Gene3D" id="3.40.50.1820">
    <property type="entry name" value="alpha/beta hydrolase"/>
    <property type="match status" value="1"/>
</dbReference>
<comment type="similarity">
    <text evidence="1">Belongs to the 'GDXG' lipolytic enzyme family.</text>
</comment>
<organism evidence="5 6">
    <name type="scientific">Desulfovibrio porci</name>
    <dbReference type="NCBI Taxonomy" id="2605782"/>
    <lineage>
        <taxon>Bacteria</taxon>
        <taxon>Pseudomonadati</taxon>
        <taxon>Thermodesulfobacteriota</taxon>
        <taxon>Desulfovibrionia</taxon>
        <taxon>Desulfovibrionales</taxon>
        <taxon>Desulfovibrionaceae</taxon>
        <taxon>Desulfovibrio</taxon>
    </lineage>
</organism>
<protein>
    <submittedName>
        <fullName evidence="5">Alpha/beta hydrolase</fullName>
    </submittedName>
</protein>
<keyword evidence="3" id="KW-0732">Signal</keyword>
<evidence type="ECO:0000256" key="3">
    <source>
        <dbReference type="SAM" id="SignalP"/>
    </source>
</evidence>
<dbReference type="PANTHER" id="PTHR48081:SF30">
    <property type="entry name" value="ACETYL-HYDROLASE LIPR-RELATED"/>
    <property type="match status" value="1"/>
</dbReference>
<dbReference type="Proteomes" id="UP000477488">
    <property type="component" value="Unassembled WGS sequence"/>
</dbReference>
<sequence>MKKICSFLLALLCAAPAGAADSTRYFNAAGPRLSVQSGVVRDGLRLLLHAPGLKGDDFLRAARKYVNSESAWKAPQGYTNTRVALRNCNAELLRKDGEPHEKAVLLLHGGAYILKLSNIYRSMAVRYSRMAGDADVFCPDYRLAPEHVFPAALDDALDAWNRLLAQGYKPWNILVVGDSAGGNLTLALTLKLRDMGRPLPRALVCMSPWTDMTGSGESHLKNASIDPIFGNNPEYMPPKDGVMPKTLPFILSYVGATDPKNPYLSPVFAAYKGFPPMLIQVGTDEILESDSEIVYRHAVEAGVDATLTRYYGLFHVFQIFGDALPESRHAWEEVKAFIQAKFLAPVPGKPGDA</sequence>
<comment type="caution">
    <text evidence="5">The sequence shown here is derived from an EMBL/GenBank/DDBJ whole genome shotgun (WGS) entry which is preliminary data.</text>
</comment>
<feature type="domain" description="Alpha/beta hydrolase fold-3" evidence="4">
    <location>
        <begin position="104"/>
        <end position="318"/>
    </location>
</feature>
<dbReference type="AlphaFoldDB" id="A0A6L5XMD7"/>
<gene>
    <name evidence="5" type="ORF">FYJ44_09910</name>
</gene>
<feature type="chain" id="PRO_5026829527" evidence="3">
    <location>
        <begin position="20"/>
        <end position="353"/>
    </location>
</feature>
<keyword evidence="6" id="KW-1185">Reference proteome</keyword>
<proteinExistence type="inferred from homology"/>
<evidence type="ECO:0000313" key="5">
    <source>
        <dbReference type="EMBL" id="MSS28342.1"/>
    </source>
</evidence>
<dbReference type="InterPro" id="IPR013094">
    <property type="entry name" value="AB_hydrolase_3"/>
</dbReference>
<evidence type="ECO:0000256" key="1">
    <source>
        <dbReference type="ARBA" id="ARBA00010515"/>
    </source>
</evidence>
<dbReference type="EMBL" id="VUMH01000009">
    <property type="protein sequence ID" value="MSS28342.1"/>
    <property type="molecule type" value="Genomic_DNA"/>
</dbReference>
<keyword evidence="2 5" id="KW-0378">Hydrolase</keyword>
<dbReference type="InterPro" id="IPR029058">
    <property type="entry name" value="AB_hydrolase_fold"/>
</dbReference>
<evidence type="ECO:0000256" key="2">
    <source>
        <dbReference type="ARBA" id="ARBA00022801"/>
    </source>
</evidence>
<name>A0A6L5XMD7_9BACT</name>
<accession>A0A6L5XMD7</accession>
<dbReference type="Pfam" id="PF07859">
    <property type="entry name" value="Abhydrolase_3"/>
    <property type="match status" value="1"/>
</dbReference>
<dbReference type="GO" id="GO:0004806">
    <property type="term" value="F:triacylglycerol lipase activity"/>
    <property type="evidence" value="ECO:0007669"/>
    <property type="project" value="TreeGrafter"/>
</dbReference>
<reference evidence="5 6" key="1">
    <citation type="submission" date="2019-09" db="EMBL/GenBank/DDBJ databases">
        <title>In-depth cultivation of the pig gut microbiome towards novel bacterial diversity and tailored functional studies.</title>
        <authorList>
            <person name="Wylensek D."/>
            <person name="Hitch T.C.A."/>
            <person name="Clavel T."/>
        </authorList>
    </citation>
    <scope>NUCLEOTIDE SEQUENCE [LARGE SCALE GENOMIC DNA]</scope>
    <source>
        <strain evidence="5 6">PG-178-WT-4</strain>
    </source>
</reference>
<evidence type="ECO:0000313" key="6">
    <source>
        <dbReference type="Proteomes" id="UP000477488"/>
    </source>
</evidence>
<dbReference type="RefSeq" id="WP_154511636.1">
    <property type="nucleotide sequence ID" value="NZ_JAXELC010000063.1"/>
</dbReference>
<dbReference type="SUPFAM" id="SSF53474">
    <property type="entry name" value="alpha/beta-Hydrolases"/>
    <property type="match status" value="1"/>
</dbReference>
<dbReference type="InterPro" id="IPR050300">
    <property type="entry name" value="GDXG_lipolytic_enzyme"/>
</dbReference>
<dbReference type="PANTHER" id="PTHR48081">
    <property type="entry name" value="AB HYDROLASE SUPERFAMILY PROTEIN C4A8.06C"/>
    <property type="match status" value="1"/>
</dbReference>